<sequence>MENTSREVPAQSVRFSDVNEEIEPATKEELRSLSNALQNSRCQVRRMENFSFEPVSLPPSRAPSPPPASRTSSGHSVLRSPAVHRPSPPSSALHSPPLTPAGTASQDGKTSSAIGGPKPSSDPAMMTPQISPPHVPPPTSMEPVQHNREAEPVRRSRSPRRSPRSTPPPTSGSDVPGVIGAHPKHPPIFSVGPAGDSLPPSRDSSPSASTGIRTPGNRTPGTFTPTHGRPLNPAGDRDDPYARSKRPPQPTNPLPGSLDSRFVFGPFGGRRKRREDSPTMSANTLPKPRGSMESSWHGNKHHIHVDEADSRSILGKQHHHGSMSELKRFFKLGKHKEKRAQSPTPSLKTERAAKSKPTGYATPPTTASHESVSVPFADDHGLQSKYGKFGKVLGAGAGGSVRLMKRSSDGVTFAVKQFRPRHSYEKEKDYKKKVTAEFCIGSTLHHGNIIETMDLVNEKGNYYVVMEYAPYDLFAIVMTGKMSRQEISCCTLQILNGVTYLHQMGLAHRDLKLDNVVVNEHGIMKIIDFGSAIVFRYPFENDIVPATGIVGSDPYLAPEVYDAKSYDPQPVDIWSLAIIFCCMTLRRFPWKQPRLSDNSYKLFVSPPNDGPRLSHHHHDSNPDSSVDPHRGARSEPTSRLPSARAPESTHQDKDGAESISTEPGPEKEKEKQPPTVIKGPWRLLRLLPRETRHIIGRMLEIDPKKRATLDEILNDKWVLNSQVCSQEAAGRIIRASDHEHTLEGPSSTSSAPPSKQQK</sequence>
<dbReference type="GeneID" id="54552159"/>
<proteinExistence type="predicted"/>
<gene>
    <name evidence="12" type="ORF">EI97DRAFT_435963</name>
</gene>
<dbReference type="GO" id="GO:0005829">
    <property type="term" value="C:cytosol"/>
    <property type="evidence" value="ECO:0007669"/>
    <property type="project" value="TreeGrafter"/>
</dbReference>
<feature type="compositionally biased region" description="Basic and acidic residues" evidence="10">
    <location>
        <begin position="145"/>
        <end position="154"/>
    </location>
</feature>
<dbReference type="InterPro" id="IPR011009">
    <property type="entry name" value="Kinase-like_dom_sf"/>
</dbReference>
<feature type="domain" description="Protein kinase" evidence="11">
    <location>
        <begin position="387"/>
        <end position="718"/>
    </location>
</feature>
<dbReference type="SMART" id="SM00220">
    <property type="entry name" value="S_TKc"/>
    <property type="match status" value="1"/>
</dbReference>
<dbReference type="EC" id="2.7.11.1" evidence="1"/>
<evidence type="ECO:0000256" key="5">
    <source>
        <dbReference type="ARBA" id="ARBA00022777"/>
    </source>
</evidence>
<dbReference type="InterPro" id="IPR008271">
    <property type="entry name" value="Ser/Thr_kinase_AS"/>
</dbReference>
<dbReference type="GO" id="GO:0005524">
    <property type="term" value="F:ATP binding"/>
    <property type="evidence" value="ECO:0007669"/>
    <property type="project" value="UniProtKB-UniRule"/>
</dbReference>
<evidence type="ECO:0000256" key="7">
    <source>
        <dbReference type="ARBA" id="ARBA00047899"/>
    </source>
</evidence>
<dbReference type="InterPro" id="IPR017441">
    <property type="entry name" value="Protein_kinase_ATP_BS"/>
</dbReference>
<keyword evidence="3" id="KW-0808">Transferase</keyword>
<evidence type="ECO:0000256" key="3">
    <source>
        <dbReference type="ARBA" id="ARBA00022679"/>
    </source>
</evidence>
<dbReference type="PROSITE" id="PS50011">
    <property type="entry name" value="PROTEIN_KINASE_DOM"/>
    <property type="match status" value="1"/>
</dbReference>
<dbReference type="InterPro" id="IPR000719">
    <property type="entry name" value="Prot_kinase_dom"/>
</dbReference>
<feature type="region of interest" description="Disordered" evidence="10">
    <location>
        <begin position="53"/>
        <end position="297"/>
    </location>
</feature>
<name>A0A6A6JAB1_WESOR</name>
<keyword evidence="2" id="KW-0723">Serine/threonine-protein kinase</keyword>
<dbReference type="RefSeq" id="XP_033651079.1">
    <property type="nucleotide sequence ID" value="XM_033798984.1"/>
</dbReference>
<evidence type="ECO:0000313" key="13">
    <source>
        <dbReference type="Proteomes" id="UP000800097"/>
    </source>
</evidence>
<feature type="region of interest" description="Disordered" evidence="10">
    <location>
        <begin position="335"/>
        <end position="371"/>
    </location>
</feature>
<evidence type="ECO:0000256" key="9">
    <source>
        <dbReference type="PROSITE-ProRule" id="PRU10141"/>
    </source>
</evidence>
<keyword evidence="4 9" id="KW-0547">Nucleotide-binding</keyword>
<feature type="compositionally biased region" description="Low complexity" evidence="10">
    <location>
        <begin position="197"/>
        <end position="209"/>
    </location>
</feature>
<feature type="compositionally biased region" description="Pro residues" evidence="10">
    <location>
        <begin position="56"/>
        <end position="68"/>
    </location>
</feature>
<feature type="compositionally biased region" description="Pro residues" evidence="10">
    <location>
        <begin position="130"/>
        <end position="140"/>
    </location>
</feature>
<protein>
    <recommendedName>
        <fullName evidence="1">non-specific serine/threonine protein kinase</fullName>
        <ecNumber evidence="1">2.7.11.1</ecNumber>
    </recommendedName>
</protein>
<comment type="catalytic activity">
    <reaction evidence="8">
        <text>L-seryl-[protein] + ATP = O-phospho-L-seryl-[protein] + ADP + H(+)</text>
        <dbReference type="Rhea" id="RHEA:17989"/>
        <dbReference type="Rhea" id="RHEA-COMP:9863"/>
        <dbReference type="Rhea" id="RHEA-COMP:11604"/>
        <dbReference type="ChEBI" id="CHEBI:15378"/>
        <dbReference type="ChEBI" id="CHEBI:29999"/>
        <dbReference type="ChEBI" id="CHEBI:30616"/>
        <dbReference type="ChEBI" id="CHEBI:83421"/>
        <dbReference type="ChEBI" id="CHEBI:456216"/>
        <dbReference type="EC" id="2.7.11.1"/>
    </reaction>
</comment>
<feature type="region of interest" description="Disordered" evidence="10">
    <location>
        <begin position="1"/>
        <end position="22"/>
    </location>
</feature>
<dbReference type="AlphaFoldDB" id="A0A6A6JAB1"/>
<reference evidence="12" key="1">
    <citation type="journal article" date="2020" name="Stud. Mycol.">
        <title>101 Dothideomycetes genomes: a test case for predicting lifestyles and emergence of pathogens.</title>
        <authorList>
            <person name="Haridas S."/>
            <person name="Albert R."/>
            <person name="Binder M."/>
            <person name="Bloem J."/>
            <person name="Labutti K."/>
            <person name="Salamov A."/>
            <person name="Andreopoulos B."/>
            <person name="Baker S."/>
            <person name="Barry K."/>
            <person name="Bills G."/>
            <person name="Bluhm B."/>
            <person name="Cannon C."/>
            <person name="Castanera R."/>
            <person name="Culley D."/>
            <person name="Daum C."/>
            <person name="Ezra D."/>
            <person name="Gonzalez J."/>
            <person name="Henrissat B."/>
            <person name="Kuo A."/>
            <person name="Liang C."/>
            <person name="Lipzen A."/>
            <person name="Lutzoni F."/>
            <person name="Magnuson J."/>
            <person name="Mondo S."/>
            <person name="Nolan M."/>
            <person name="Ohm R."/>
            <person name="Pangilinan J."/>
            <person name="Park H.-J."/>
            <person name="Ramirez L."/>
            <person name="Alfaro M."/>
            <person name="Sun H."/>
            <person name="Tritt A."/>
            <person name="Yoshinaga Y."/>
            <person name="Zwiers L.-H."/>
            <person name="Turgeon B."/>
            <person name="Goodwin S."/>
            <person name="Spatafora J."/>
            <person name="Crous P."/>
            <person name="Grigoriev I."/>
        </authorList>
    </citation>
    <scope>NUCLEOTIDE SEQUENCE</scope>
    <source>
        <strain evidence="12">CBS 379.55</strain>
    </source>
</reference>
<feature type="compositionally biased region" description="Polar residues" evidence="10">
    <location>
        <begin position="102"/>
        <end position="113"/>
    </location>
</feature>
<feature type="region of interest" description="Disordered" evidence="10">
    <location>
        <begin position="734"/>
        <end position="758"/>
    </location>
</feature>
<dbReference type="EMBL" id="ML986509">
    <property type="protein sequence ID" value="KAF2273540.1"/>
    <property type="molecule type" value="Genomic_DNA"/>
</dbReference>
<feature type="compositionally biased region" description="Basic and acidic residues" evidence="10">
    <location>
        <begin position="647"/>
        <end position="656"/>
    </location>
</feature>
<evidence type="ECO:0000313" key="12">
    <source>
        <dbReference type="EMBL" id="KAF2273540.1"/>
    </source>
</evidence>
<dbReference type="GO" id="GO:0004674">
    <property type="term" value="F:protein serine/threonine kinase activity"/>
    <property type="evidence" value="ECO:0007669"/>
    <property type="project" value="UniProtKB-KW"/>
</dbReference>
<dbReference type="Pfam" id="PF00069">
    <property type="entry name" value="Pkinase"/>
    <property type="match status" value="1"/>
</dbReference>
<dbReference type="PANTHER" id="PTHR24343:SF137">
    <property type="entry name" value="SERINE_THREONINE-PROTEIN KINASE HRK1"/>
    <property type="match status" value="1"/>
</dbReference>
<feature type="binding site" evidence="9">
    <location>
        <position position="416"/>
    </location>
    <ligand>
        <name>ATP</name>
        <dbReference type="ChEBI" id="CHEBI:30616"/>
    </ligand>
</feature>
<dbReference type="PROSITE" id="PS00107">
    <property type="entry name" value="PROTEIN_KINASE_ATP"/>
    <property type="match status" value="1"/>
</dbReference>
<accession>A0A6A6JAB1</accession>
<evidence type="ECO:0000256" key="1">
    <source>
        <dbReference type="ARBA" id="ARBA00012513"/>
    </source>
</evidence>
<dbReference type="PANTHER" id="PTHR24343">
    <property type="entry name" value="SERINE/THREONINE KINASE"/>
    <property type="match status" value="1"/>
</dbReference>
<feature type="compositionally biased region" description="Polar residues" evidence="10">
    <location>
        <begin position="210"/>
        <end position="225"/>
    </location>
</feature>
<dbReference type="Gene3D" id="1.10.510.10">
    <property type="entry name" value="Transferase(Phosphotransferase) domain 1"/>
    <property type="match status" value="2"/>
</dbReference>
<organism evidence="12 13">
    <name type="scientific">Westerdykella ornata</name>
    <dbReference type="NCBI Taxonomy" id="318751"/>
    <lineage>
        <taxon>Eukaryota</taxon>
        <taxon>Fungi</taxon>
        <taxon>Dikarya</taxon>
        <taxon>Ascomycota</taxon>
        <taxon>Pezizomycotina</taxon>
        <taxon>Dothideomycetes</taxon>
        <taxon>Pleosporomycetidae</taxon>
        <taxon>Pleosporales</taxon>
        <taxon>Sporormiaceae</taxon>
        <taxon>Westerdykella</taxon>
    </lineage>
</organism>
<evidence type="ECO:0000256" key="8">
    <source>
        <dbReference type="ARBA" id="ARBA00048679"/>
    </source>
</evidence>
<dbReference type="OrthoDB" id="6513151at2759"/>
<dbReference type="FunFam" id="1.10.510.10:FF:000595">
    <property type="entry name" value="Protein kinase, putative (AFU_orthologue AFUA_5G11840)"/>
    <property type="match status" value="1"/>
</dbReference>
<dbReference type="Proteomes" id="UP000800097">
    <property type="component" value="Unassembled WGS sequence"/>
</dbReference>
<evidence type="ECO:0000256" key="6">
    <source>
        <dbReference type="ARBA" id="ARBA00022840"/>
    </source>
</evidence>
<keyword evidence="5 12" id="KW-0418">Kinase</keyword>
<feature type="region of interest" description="Disordered" evidence="10">
    <location>
        <begin position="606"/>
        <end position="677"/>
    </location>
</feature>
<dbReference type="SUPFAM" id="SSF56112">
    <property type="entry name" value="Protein kinase-like (PK-like)"/>
    <property type="match status" value="1"/>
</dbReference>
<keyword evidence="6 9" id="KW-0067">ATP-binding</keyword>
<evidence type="ECO:0000256" key="4">
    <source>
        <dbReference type="ARBA" id="ARBA00022741"/>
    </source>
</evidence>
<dbReference type="PROSITE" id="PS00108">
    <property type="entry name" value="PROTEIN_KINASE_ST"/>
    <property type="match status" value="1"/>
</dbReference>
<keyword evidence="13" id="KW-1185">Reference proteome</keyword>
<evidence type="ECO:0000256" key="2">
    <source>
        <dbReference type="ARBA" id="ARBA00022527"/>
    </source>
</evidence>
<evidence type="ECO:0000259" key="11">
    <source>
        <dbReference type="PROSITE" id="PS50011"/>
    </source>
</evidence>
<feature type="compositionally biased region" description="Polar residues" evidence="10">
    <location>
        <begin position="744"/>
        <end position="758"/>
    </location>
</feature>
<evidence type="ECO:0000256" key="10">
    <source>
        <dbReference type="SAM" id="MobiDB-lite"/>
    </source>
</evidence>
<comment type="catalytic activity">
    <reaction evidence="7">
        <text>L-threonyl-[protein] + ATP = O-phospho-L-threonyl-[protein] + ADP + H(+)</text>
        <dbReference type="Rhea" id="RHEA:46608"/>
        <dbReference type="Rhea" id="RHEA-COMP:11060"/>
        <dbReference type="Rhea" id="RHEA-COMP:11605"/>
        <dbReference type="ChEBI" id="CHEBI:15378"/>
        <dbReference type="ChEBI" id="CHEBI:30013"/>
        <dbReference type="ChEBI" id="CHEBI:30616"/>
        <dbReference type="ChEBI" id="CHEBI:61977"/>
        <dbReference type="ChEBI" id="CHEBI:456216"/>
        <dbReference type="EC" id="2.7.11.1"/>
    </reaction>
</comment>